<gene>
    <name evidence="2" type="ORF">I313_06492</name>
</gene>
<evidence type="ECO:0000313" key="3">
    <source>
        <dbReference type="Proteomes" id="UP000053392"/>
    </source>
</evidence>
<evidence type="ECO:0000313" key="2">
    <source>
        <dbReference type="EMBL" id="KIR37763.1"/>
    </source>
</evidence>
<proteinExistence type="predicted"/>
<protein>
    <submittedName>
        <fullName evidence="2">Uncharacterized protein</fullName>
    </submittedName>
</protein>
<dbReference type="EMBL" id="KN847914">
    <property type="protein sequence ID" value="KIR37763.1"/>
    <property type="molecule type" value="Genomic_DNA"/>
</dbReference>
<feature type="region of interest" description="Disordered" evidence="1">
    <location>
        <begin position="181"/>
        <end position="231"/>
    </location>
</feature>
<reference evidence="2 3" key="1">
    <citation type="submission" date="2015-01" db="EMBL/GenBank/DDBJ databases">
        <title>The Genome Sequence of Cryptococcus gattii Ram5.</title>
        <authorList>
            <consortium name="The Broad Institute Genomics Platform"/>
            <person name="Cuomo C."/>
            <person name="Litvintseva A."/>
            <person name="Chen Y."/>
            <person name="Heitman J."/>
            <person name="Sun S."/>
            <person name="Springer D."/>
            <person name="Dromer F."/>
            <person name="Young S."/>
            <person name="Zeng Q."/>
            <person name="Gargeya S."/>
            <person name="Abouelleil A."/>
            <person name="Alvarado L."/>
            <person name="Chapman S.B."/>
            <person name="Gainer-Dewar J."/>
            <person name="Goldberg J."/>
            <person name="Griggs A."/>
            <person name="Gujja S."/>
            <person name="Hansen M."/>
            <person name="Howarth C."/>
            <person name="Imamovic A."/>
            <person name="Larimer J."/>
            <person name="Murphy C."/>
            <person name="Naylor J."/>
            <person name="Pearson M."/>
            <person name="Priest M."/>
            <person name="Roberts A."/>
            <person name="Saif S."/>
            <person name="Shea T."/>
            <person name="Sykes S."/>
            <person name="Wortman J."/>
            <person name="Nusbaum C."/>
            <person name="Birren B."/>
        </authorList>
    </citation>
    <scope>NUCLEOTIDE SEQUENCE [LARGE SCALE GENOMIC DNA]</scope>
    <source>
        <strain evidence="2 3">Ram5</strain>
    </source>
</reference>
<sequence length="639" mass="69325">MPLFAFLQSLLCRADTAPRIDPLPAGYTSMPLASNILGPTFVPLQLPPDGHMDPGTFKDITEAKQKTDLVLSHMRLVLAAQTRDGRRTTDTNDWNLIYNCIRDYSEQILTRWLNTYGNHTAALRQLQQAGLYPSPCVAPSAHMLGDQTMYASVGSRRSSQFIPPPVIRQSPLSVVVRDVTPANATPAPGTSETQPDSAQSKQTIPPPLPEKTKTFPNPLQTSFQVPPKPLPPLKCEDSMPRPASWQAIPETTGALFKALKRLSEGEGLIPQEYAQLLGRVCRQEVPPVESQSAIGDSVLANPIQSYTPDGSVFAIKTKEEHKTIRRIRPPSRDTASRSGPSDVNNADNHLHKLSPTTSNTPITDSGKSTPGVTPTVATFSQYKANYQPLERLPTPPLKTDIISLASMSSALEPPGPTPFLQNEPFPIRGPRPTPTEPTQRDSKNSLMPPSKSPARIAANLAREKSSLSTASEAVNLRLQGNRLFLLYASVTPDSHLFAENGSINICAIYTASSEEAKPEIHLEVPTPTSITPGLTPLSEIEPIGIREPHPTPMDVGQRDLQNALTPPPKALSAASTPGGGYKTPDGSPVRAAISNVNKIFEKAKSSQEPISGHTEQDVENDVKIRSVIKEVAEDPHQWM</sequence>
<feature type="region of interest" description="Disordered" evidence="1">
    <location>
        <begin position="408"/>
        <end position="453"/>
    </location>
</feature>
<keyword evidence="3" id="KW-1185">Reference proteome</keyword>
<evidence type="ECO:0000256" key="1">
    <source>
        <dbReference type="SAM" id="MobiDB-lite"/>
    </source>
</evidence>
<feature type="compositionally biased region" description="Polar residues" evidence="1">
    <location>
        <begin position="354"/>
        <end position="374"/>
    </location>
</feature>
<dbReference type="OrthoDB" id="2574455at2759"/>
<dbReference type="AlphaFoldDB" id="A0A0D0TQP5"/>
<feature type="region of interest" description="Disordered" evidence="1">
    <location>
        <begin position="320"/>
        <end position="374"/>
    </location>
</feature>
<feature type="compositionally biased region" description="Polar residues" evidence="1">
    <location>
        <begin position="214"/>
        <end position="224"/>
    </location>
</feature>
<accession>A0A0D0TQP5</accession>
<organism evidence="2 3">
    <name type="scientific">Cryptococcus deuterogattii Ram5</name>
    <dbReference type="NCBI Taxonomy" id="1296110"/>
    <lineage>
        <taxon>Eukaryota</taxon>
        <taxon>Fungi</taxon>
        <taxon>Dikarya</taxon>
        <taxon>Basidiomycota</taxon>
        <taxon>Agaricomycotina</taxon>
        <taxon>Tremellomycetes</taxon>
        <taxon>Tremellales</taxon>
        <taxon>Cryptococcaceae</taxon>
        <taxon>Cryptococcus</taxon>
        <taxon>Cryptococcus gattii species complex</taxon>
    </lineage>
</organism>
<dbReference type="HOGENOM" id="CLU_479802_0_0_1"/>
<feature type="region of interest" description="Disordered" evidence="1">
    <location>
        <begin position="566"/>
        <end position="588"/>
    </location>
</feature>
<feature type="compositionally biased region" description="Polar residues" evidence="1">
    <location>
        <begin position="336"/>
        <end position="347"/>
    </location>
</feature>
<dbReference type="Proteomes" id="UP000053392">
    <property type="component" value="Unassembled WGS sequence"/>
</dbReference>
<name>A0A0D0TQP5_9TREE</name>
<feature type="compositionally biased region" description="Polar residues" evidence="1">
    <location>
        <begin position="188"/>
        <end position="203"/>
    </location>
</feature>
<feature type="region of interest" description="Disordered" evidence="1">
    <location>
        <begin position="602"/>
        <end position="621"/>
    </location>
</feature>